<keyword evidence="2" id="KW-1185">Reference proteome</keyword>
<dbReference type="RefSeq" id="XP_022474293.1">
    <property type="nucleotide sequence ID" value="XM_022619214.1"/>
</dbReference>
<accession>A0A1G4B6V9</accession>
<dbReference type="Proteomes" id="UP000176998">
    <property type="component" value="Unassembled WGS sequence"/>
</dbReference>
<gene>
    <name evidence="1" type="ORF">CORC01_07578</name>
</gene>
<evidence type="ECO:0000313" key="2">
    <source>
        <dbReference type="Proteomes" id="UP000176998"/>
    </source>
</evidence>
<organism evidence="1 2">
    <name type="scientific">Colletotrichum orchidophilum</name>
    <dbReference type="NCBI Taxonomy" id="1209926"/>
    <lineage>
        <taxon>Eukaryota</taxon>
        <taxon>Fungi</taxon>
        <taxon>Dikarya</taxon>
        <taxon>Ascomycota</taxon>
        <taxon>Pezizomycotina</taxon>
        <taxon>Sordariomycetes</taxon>
        <taxon>Hypocreomycetidae</taxon>
        <taxon>Glomerellales</taxon>
        <taxon>Glomerellaceae</taxon>
        <taxon>Colletotrichum</taxon>
    </lineage>
</organism>
<reference evidence="1 2" key="1">
    <citation type="submission" date="2016-09" db="EMBL/GenBank/DDBJ databases">
        <authorList>
            <person name="Capua I."/>
            <person name="De Benedictis P."/>
            <person name="Joannis T."/>
            <person name="Lombin L.H."/>
            <person name="Cattoli G."/>
        </authorList>
    </citation>
    <scope>NUCLEOTIDE SEQUENCE [LARGE SCALE GENOMIC DNA]</scope>
    <source>
        <strain evidence="1 2">IMI 309357</strain>
    </source>
</reference>
<evidence type="ECO:0000313" key="1">
    <source>
        <dbReference type="EMBL" id="OHE97137.1"/>
    </source>
</evidence>
<dbReference type="AlphaFoldDB" id="A0A1G4B6V9"/>
<name>A0A1G4B6V9_9PEZI</name>
<protein>
    <submittedName>
        <fullName evidence="1">Uncharacterized protein</fullName>
    </submittedName>
</protein>
<proteinExistence type="predicted"/>
<dbReference type="GeneID" id="34560724"/>
<sequence>MNRQSHCYPRIGRRLIPWNQTGPRIDLQETSHLPGSATHTIDVRCWSWADDISRFYISYNLTC</sequence>
<comment type="caution">
    <text evidence="1">The sequence shown here is derived from an EMBL/GenBank/DDBJ whole genome shotgun (WGS) entry which is preliminary data.</text>
</comment>
<dbReference type="EMBL" id="MJBS01000061">
    <property type="protein sequence ID" value="OHE97137.1"/>
    <property type="molecule type" value="Genomic_DNA"/>
</dbReference>